<name>A0A7S0SDS6_9CHLO</name>
<evidence type="ECO:0000256" key="6">
    <source>
        <dbReference type="ARBA" id="ARBA00025799"/>
    </source>
</evidence>
<dbReference type="PANTHER" id="PTHR21493:SF9">
    <property type="entry name" value="GOLGI TRANSPORT PROTEIN 1-RELATED"/>
    <property type="match status" value="1"/>
</dbReference>
<dbReference type="GO" id="GO:0005829">
    <property type="term" value="C:cytosol"/>
    <property type="evidence" value="ECO:0007669"/>
    <property type="project" value="GOC"/>
</dbReference>
<evidence type="ECO:0008006" key="9">
    <source>
        <dbReference type="Google" id="ProtNLM"/>
    </source>
</evidence>
<feature type="transmembrane region" description="Helical" evidence="7">
    <location>
        <begin position="34"/>
        <end position="54"/>
    </location>
</feature>
<dbReference type="InterPro" id="IPR045176">
    <property type="entry name" value="Got1"/>
</dbReference>
<dbReference type="Pfam" id="PF04178">
    <property type="entry name" value="Got1"/>
    <property type="match status" value="1"/>
</dbReference>
<proteinExistence type="inferred from homology"/>
<dbReference type="PANTHER" id="PTHR21493">
    <property type="entry name" value="CGI-141-RELATED/LIPASE CONTAINING PROTEIN"/>
    <property type="match status" value="1"/>
</dbReference>
<dbReference type="GO" id="GO:0042147">
    <property type="term" value="P:retrograde transport, endosome to Golgi"/>
    <property type="evidence" value="ECO:0007669"/>
    <property type="project" value="InterPro"/>
</dbReference>
<reference evidence="8" key="1">
    <citation type="submission" date="2021-01" db="EMBL/GenBank/DDBJ databases">
        <authorList>
            <person name="Corre E."/>
            <person name="Pelletier E."/>
            <person name="Niang G."/>
            <person name="Scheremetjew M."/>
            <person name="Finn R."/>
            <person name="Kale V."/>
            <person name="Holt S."/>
            <person name="Cochrane G."/>
            <person name="Meng A."/>
            <person name="Brown T."/>
            <person name="Cohen L."/>
        </authorList>
    </citation>
    <scope>NUCLEOTIDE SEQUENCE</scope>
    <source>
        <strain evidence="8">SL-175</strain>
    </source>
</reference>
<evidence type="ECO:0000256" key="7">
    <source>
        <dbReference type="SAM" id="Phobius"/>
    </source>
</evidence>
<keyword evidence="2 7" id="KW-0812">Transmembrane</keyword>
<dbReference type="InterPro" id="IPR007305">
    <property type="entry name" value="Vesicle_transpt_Got1/SFT2"/>
</dbReference>
<feature type="transmembrane region" description="Helical" evidence="7">
    <location>
        <begin position="7"/>
        <end position="28"/>
    </location>
</feature>
<evidence type="ECO:0000256" key="5">
    <source>
        <dbReference type="ARBA" id="ARBA00023136"/>
    </source>
</evidence>
<protein>
    <recommendedName>
        <fullName evidence="9">Vesicle transport protein</fullName>
    </recommendedName>
</protein>
<accession>A0A7S0SDS6</accession>
<dbReference type="EMBL" id="HBFC01008286">
    <property type="protein sequence ID" value="CAD8702055.1"/>
    <property type="molecule type" value="Transcribed_RNA"/>
</dbReference>
<feature type="transmembrane region" description="Helical" evidence="7">
    <location>
        <begin position="89"/>
        <end position="107"/>
    </location>
</feature>
<evidence type="ECO:0000256" key="3">
    <source>
        <dbReference type="ARBA" id="ARBA00022989"/>
    </source>
</evidence>
<keyword evidence="3 7" id="KW-1133">Transmembrane helix</keyword>
<evidence type="ECO:0000256" key="4">
    <source>
        <dbReference type="ARBA" id="ARBA00023034"/>
    </source>
</evidence>
<evidence type="ECO:0000313" key="8">
    <source>
        <dbReference type="EMBL" id="CAD8702055.1"/>
    </source>
</evidence>
<sequence length="139" mass="15184">MMDDKQKIGIGLTSFGLLFTLLGVMFFFDRGLLSMGNVLFLAGVTLTIGPKRTLKFFIKPRNHKGSACFLGGLTLVFVGWPFIGMCVEGYGFLVLFSAFFPTVLIFLKRLPVIGTFLSFPGVKHFVTAIAGSAHQTLPV</sequence>
<gene>
    <name evidence="8" type="ORF">MANT1106_LOCUS4737</name>
</gene>
<comment type="similarity">
    <text evidence="6">Belongs to the GOT1 family.</text>
</comment>
<feature type="transmembrane region" description="Helical" evidence="7">
    <location>
        <begin position="66"/>
        <end position="83"/>
    </location>
</feature>
<organism evidence="8">
    <name type="scientific">Mantoniella antarctica</name>
    <dbReference type="NCBI Taxonomy" id="81844"/>
    <lineage>
        <taxon>Eukaryota</taxon>
        <taxon>Viridiplantae</taxon>
        <taxon>Chlorophyta</taxon>
        <taxon>Mamiellophyceae</taxon>
        <taxon>Mamiellales</taxon>
        <taxon>Mamiellaceae</taxon>
        <taxon>Mantoniella</taxon>
    </lineage>
</organism>
<keyword evidence="4" id="KW-0333">Golgi apparatus</keyword>
<comment type="subcellular location">
    <subcellularLocation>
        <location evidence="1">Golgi apparatus membrane</location>
        <topology evidence="1">Multi-pass membrane protein</topology>
    </subcellularLocation>
</comment>
<dbReference type="AlphaFoldDB" id="A0A7S0SDS6"/>
<evidence type="ECO:0000256" key="1">
    <source>
        <dbReference type="ARBA" id="ARBA00004653"/>
    </source>
</evidence>
<dbReference type="GO" id="GO:0000139">
    <property type="term" value="C:Golgi membrane"/>
    <property type="evidence" value="ECO:0007669"/>
    <property type="project" value="UniProtKB-SubCell"/>
</dbReference>
<evidence type="ECO:0000256" key="2">
    <source>
        <dbReference type="ARBA" id="ARBA00022692"/>
    </source>
</evidence>
<dbReference type="GO" id="GO:0006888">
    <property type="term" value="P:endoplasmic reticulum to Golgi vesicle-mediated transport"/>
    <property type="evidence" value="ECO:0007669"/>
    <property type="project" value="InterPro"/>
</dbReference>
<keyword evidence="5 7" id="KW-0472">Membrane</keyword>